<evidence type="ECO:0000256" key="6">
    <source>
        <dbReference type="ARBA" id="ARBA00047561"/>
    </source>
</evidence>
<dbReference type="Pfam" id="PF13241">
    <property type="entry name" value="NAD_binding_7"/>
    <property type="match status" value="1"/>
</dbReference>
<dbReference type="Gene3D" id="3.40.50.720">
    <property type="entry name" value="NAD(P)-binding Rossmann-like Domain"/>
    <property type="match status" value="1"/>
</dbReference>
<dbReference type="PANTHER" id="PTHR35330">
    <property type="entry name" value="SIROHEME BIOSYNTHESIS PROTEIN MET8"/>
    <property type="match status" value="1"/>
</dbReference>
<keyword evidence="4" id="KW-0520">NAD</keyword>
<sequence length="151" mass="16281">MRLLPLSLDISQKTVVVVGGGPIAARKTEKVLSAGGIVTVVAPQITEKLEHLSNEGKIKWVKDVCRPAYLVHAFMIISASGSKEAQSIIQRSAQPGQLINGADNPAIGNVAFTATIEHEDCMISISTLGKDPSLAKRMKHKLQKMLNKEEK</sequence>
<dbReference type="EC" id="1.3.1.76" evidence="2"/>
<dbReference type="RefSeq" id="WP_385940781.1">
    <property type="nucleotide sequence ID" value="NZ_JBHSOZ010000004.1"/>
</dbReference>
<evidence type="ECO:0000256" key="4">
    <source>
        <dbReference type="ARBA" id="ARBA00023027"/>
    </source>
</evidence>
<dbReference type="InterPro" id="IPR028161">
    <property type="entry name" value="Met8-like"/>
</dbReference>
<comment type="pathway">
    <text evidence="1">Porphyrin-containing compound metabolism; siroheme biosynthesis; sirohydrochlorin from precorrin-2: step 1/1.</text>
</comment>
<proteinExistence type="predicted"/>
<gene>
    <name evidence="7" type="ORF">ACFPU1_10485</name>
</gene>
<dbReference type="PANTHER" id="PTHR35330:SF1">
    <property type="entry name" value="SIROHEME BIOSYNTHESIS PROTEIN MET8"/>
    <property type="match status" value="1"/>
</dbReference>
<dbReference type="EMBL" id="JBHSOZ010000004">
    <property type="protein sequence ID" value="MFC5713213.1"/>
    <property type="molecule type" value="Genomic_DNA"/>
</dbReference>
<accession>A0ABW0YQ05</accession>
<comment type="catalytic activity">
    <reaction evidence="6">
        <text>precorrin-2 + NAD(+) = sirohydrochlorin + NADH + 2 H(+)</text>
        <dbReference type="Rhea" id="RHEA:15613"/>
        <dbReference type="ChEBI" id="CHEBI:15378"/>
        <dbReference type="ChEBI" id="CHEBI:57540"/>
        <dbReference type="ChEBI" id="CHEBI:57945"/>
        <dbReference type="ChEBI" id="CHEBI:58351"/>
        <dbReference type="ChEBI" id="CHEBI:58827"/>
        <dbReference type="EC" id="1.3.1.76"/>
    </reaction>
</comment>
<dbReference type="InterPro" id="IPR036291">
    <property type="entry name" value="NAD(P)-bd_dom_sf"/>
</dbReference>
<evidence type="ECO:0000256" key="1">
    <source>
        <dbReference type="ARBA" id="ARBA00005010"/>
    </source>
</evidence>
<dbReference type="NCBIfam" id="TIGR01470">
    <property type="entry name" value="cysG_Nterm"/>
    <property type="match status" value="1"/>
</dbReference>
<protein>
    <recommendedName>
        <fullName evidence="2">precorrin-2 dehydrogenase</fullName>
        <ecNumber evidence="2">1.3.1.76</ecNumber>
    </recommendedName>
</protein>
<evidence type="ECO:0000313" key="7">
    <source>
        <dbReference type="EMBL" id="MFC5713213.1"/>
    </source>
</evidence>
<keyword evidence="3" id="KW-0560">Oxidoreductase</keyword>
<dbReference type="Proteomes" id="UP001596142">
    <property type="component" value="Unassembled WGS sequence"/>
</dbReference>
<dbReference type="SUPFAM" id="SSF75615">
    <property type="entry name" value="Siroheme synthase middle domains-like"/>
    <property type="match status" value="1"/>
</dbReference>
<evidence type="ECO:0000256" key="5">
    <source>
        <dbReference type="ARBA" id="ARBA00023244"/>
    </source>
</evidence>
<evidence type="ECO:0000256" key="2">
    <source>
        <dbReference type="ARBA" id="ARBA00012400"/>
    </source>
</evidence>
<reference evidence="8" key="1">
    <citation type="journal article" date="2019" name="Int. J. Syst. Evol. Microbiol.">
        <title>The Global Catalogue of Microorganisms (GCM) 10K type strain sequencing project: providing services to taxonomists for standard genome sequencing and annotation.</title>
        <authorList>
            <consortium name="The Broad Institute Genomics Platform"/>
            <consortium name="The Broad Institute Genome Sequencing Center for Infectious Disease"/>
            <person name="Wu L."/>
            <person name="Ma J."/>
        </authorList>
    </citation>
    <scope>NUCLEOTIDE SEQUENCE [LARGE SCALE GENOMIC DNA]</scope>
    <source>
        <strain evidence="8">CECT 7184</strain>
    </source>
</reference>
<keyword evidence="8" id="KW-1185">Reference proteome</keyword>
<comment type="caution">
    <text evidence="7">The sequence shown here is derived from an EMBL/GenBank/DDBJ whole genome shotgun (WGS) entry which is preliminary data.</text>
</comment>
<evidence type="ECO:0000256" key="3">
    <source>
        <dbReference type="ARBA" id="ARBA00023002"/>
    </source>
</evidence>
<dbReference type="Gene3D" id="3.30.160.110">
    <property type="entry name" value="Siroheme synthase, domain 2"/>
    <property type="match status" value="1"/>
</dbReference>
<keyword evidence="5" id="KW-0627">Porphyrin biosynthesis</keyword>
<evidence type="ECO:0000313" key="8">
    <source>
        <dbReference type="Proteomes" id="UP001596142"/>
    </source>
</evidence>
<name>A0ABW0YQ05_9BACI</name>
<organism evidence="7 8">
    <name type="scientific">Thalassorhabdus alkalitolerans</name>
    <dbReference type="NCBI Taxonomy" id="2282697"/>
    <lineage>
        <taxon>Bacteria</taxon>
        <taxon>Bacillati</taxon>
        <taxon>Bacillota</taxon>
        <taxon>Bacilli</taxon>
        <taxon>Bacillales</taxon>
        <taxon>Bacillaceae</taxon>
        <taxon>Thalassorhabdus</taxon>
    </lineage>
</organism>
<dbReference type="InterPro" id="IPR006367">
    <property type="entry name" value="Sirohaem_synthase_N"/>
</dbReference>
<dbReference type="SUPFAM" id="SSF51735">
    <property type="entry name" value="NAD(P)-binding Rossmann-fold domains"/>
    <property type="match status" value="1"/>
</dbReference>